<dbReference type="Gene3D" id="3.90.75.20">
    <property type="match status" value="1"/>
</dbReference>
<evidence type="ECO:0000313" key="2">
    <source>
        <dbReference type="EMBL" id="CAB4133870.1"/>
    </source>
</evidence>
<feature type="domain" description="HNH nuclease" evidence="1">
    <location>
        <begin position="17"/>
        <end position="57"/>
    </location>
</feature>
<reference evidence="2" key="1">
    <citation type="submission" date="2020-04" db="EMBL/GenBank/DDBJ databases">
        <authorList>
            <person name="Chiriac C."/>
            <person name="Salcher M."/>
            <person name="Ghai R."/>
            <person name="Kavagutti S V."/>
        </authorList>
    </citation>
    <scope>NUCLEOTIDE SEQUENCE</scope>
</reference>
<protein>
    <submittedName>
        <fullName evidence="2">HNH nuclease</fullName>
    </submittedName>
</protein>
<dbReference type="SUPFAM" id="SSF54060">
    <property type="entry name" value="His-Me finger endonucleases"/>
    <property type="match status" value="1"/>
</dbReference>
<dbReference type="EMBL" id="LR796277">
    <property type="protein sequence ID" value="CAB4133870.1"/>
    <property type="molecule type" value="Genomic_DNA"/>
</dbReference>
<dbReference type="InterPro" id="IPR003615">
    <property type="entry name" value="HNH_nuc"/>
</dbReference>
<name>A0A6J5LLL0_9CAUD</name>
<gene>
    <name evidence="2" type="ORF">UFOVP264_48</name>
</gene>
<proteinExistence type="predicted"/>
<evidence type="ECO:0000259" key="1">
    <source>
        <dbReference type="Pfam" id="PF13392"/>
    </source>
</evidence>
<dbReference type="InterPro" id="IPR044925">
    <property type="entry name" value="His-Me_finger_sf"/>
</dbReference>
<accession>A0A6J5LLL0</accession>
<dbReference type="Pfam" id="PF13392">
    <property type="entry name" value="HNH_3"/>
    <property type="match status" value="1"/>
</dbReference>
<organism evidence="2">
    <name type="scientific">uncultured Caudovirales phage</name>
    <dbReference type="NCBI Taxonomy" id="2100421"/>
    <lineage>
        <taxon>Viruses</taxon>
        <taxon>Duplodnaviria</taxon>
        <taxon>Heunggongvirae</taxon>
        <taxon>Uroviricota</taxon>
        <taxon>Caudoviricetes</taxon>
        <taxon>Peduoviridae</taxon>
        <taxon>Maltschvirus</taxon>
        <taxon>Maltschvirus maltsch</taxon>
    </lineage>
</organism>
<sequence>MSRNKYPYKTVNGVKKRIHRHIMEEHLGRLLEPDEHVYHVNGDSADNRIENLTLIKKNFRK</sequence>